<gene>
    <name evidence="6" type="ORF">SAMN06296010_0670</name>
</gene>
<dbReference type="RefSeq" id="WP_085482889.1">
    <property type="nucleotide sequence ID" value="NZ_FXAY01000001.1"/>
</dbReference>
<keyword evidence="4 6" id="KW-0808">Transferase</keyword>
<evidence type="ECO:0000313" key="6">
    <source>
        <dbReference type="EMBL" id="SMG16178.1"/>
    </source>
</evidence>
<keyword evidence="3" id="KW-0328">Glycosyltransferase</keyword>
<evidence type="ECO:0000256" key="1">
    <source>
        <dbReference type="ARBA" id="ARBA00004776"/>
    </source>
</evidence>
<dbReference type="Proteomes" id="UP000193244">
    <property type="component" value="Unassembled WGS sequence"/>
</dbReference>
<proteinExistence type="inferred from homology"/>
<evidence type="ECO:0000256" key="3">
    <source>
        <dbReference type="ARBA" id="ARBA00022676"/>
    </source>
</evidence>
<protein>
    <submittedName>
        <fullName evidence="6">Rhamnosyltransferase</fullName>
    </submittedName>
</protein>
<evidence type="ECO:0000256" key="2">
    <source>
        <dbReference type="ARBA" id="ARBA00006739"/>
    </source>
</evidence>
<evidence type="ECO:0000313" key="7">
    <source>
        <dbReference type="Proteomes" id="UP000193244"/>
    </source>
</evidence>
<organism evidence="6 7">
    <name type="scientific">Agreia pratensis</name>
    <dbReference type="NCBI Taxonomy" id="150121"/>
    <lineage>
        <taxon>Bacteria</taxon>
        <taxon>Bacillati</taxon>
        <taxon>Actinomycetota</taxon>
        <taxon>Actinomycetes</taxon>
        <taxon>Micrococcales</taxon>
        <taxon>Microbacteriaceae</taxon>
        <taxon>Agreia</taxon>
    </lineage>
</organism>
<evidence type="ECO:0000259" key="5">
    <source>
        <dbReference type="Pfam" id="PF00535"/>
    </source>
</evidence>
<dbReference type="AlphaFoldDB" id="A0A1X7IMF9"/>
<dbReference type="OrthoDB" id="9771846at2"/>
<name>A0A1X7IMF9_9MICO</name>
<dbReference type="Gene3D" id="3.90.550.10">
    <property type="entry name" value="Spore Coat Polysaccharide Biosynthesis Protein SpsA, Chain A"/>
    <property type="match status" value="1"/>
</dbReference>
<dbReference type="Pfam" id="PF00535">
    <property type="entry name" value="Glycos_transf_2"/>
    <property type="match status" value="1"/>
</dbReference>
<dbReference type="PANTHER" id="PTHR43179:SF12">
    <property type="entry name" value="GALACTOFURANOSYLTRANSFERASE GLFT2"/>
    <property type="match status" value="1"/>
</dbReference>
<dbReference type="GO" id="GO:0016757">
    <property type="term" value="F:glycosyltransferase activity"/>
    <property type="evidence" value="ECO:0007669"/>
    <property type="project" value="UniProtKB-KW"/>
</dbReference>
<reference evidence="7" key="1">
    <citation type="submission" date="2017-04" db="EMBL/GenBank/DDBJ databases">
        <authorList>
            <person name="Varghese N."/>
            <person name="Submissions S."/>
        </authorList>
    </citation>
    <scope>NUCLEOTIDE SEQUENCE [LARGE SCALE GENOMIC DNA]</scope>
    <source>
        <strain evidence="7">VKM Ac-2510</strain>
    </source>
</reference>
<dbReference type="PANTHER" id="PTHR43179">
    <property type="entry name" value="RHAMNOSYLTRANSFERASE WBBL"/>
    <property type="match status" value="1"/>
</dbReference>
<evidence type="ECO:0000256" key="4">
    <source>
        <dbReference type="ARBA" id="ARBA00022679"/>
    </source>
</evidence>
<dbReference type="InterPro" id="IPR001173">
    <property type="entry name" value="Glyco_trans_2-like"/>
</dbReference>
<comment type="similarity">
    <text evidence="2">Belongs to the glycosyltransferase 2 family.</text>
</comment>
<accession>A0A1X7IMF9</accession>
<keyword evidence="7" id="KW-1185">Reference proteome</keyword>
<dbReference type="STRING" id="150121.SAMN06296010_0670"/>
<dbReference type="EMBL" id="FXAY01000001">
    <property type="protein sequence ID" value="SMG16178.1"/>
    <property type="molecule type" value="Genomic_DNA"/>
</dbReference>
<feature type="domain" description="Glycosyltransferase 2-like" evidence="5">
    <location>
        <begin position="15"/>
        <end position="177"/>
    </location>
</feature>
<dbReference type="InterPro" id="IPR029044">
    <property type="entry name" value="Nucleotide-diphossugar_trans"/>
</dbReference>
<comment type="pathway">
    <text evidence="1">Cell wall biogenesis; cell wall polysaccharide biosynthesis.</text>
</comment>
<sequence>MSTQRPSPGDRVVGVLVAYNTPYDVLRRTAARLAPQLFGVFIMDNSDAFDDSSHADFSDLGERVEYIPSGGNIGIAEAQNRGVRRAIELGADFVLFLDDDSSFPDGGVETMLRDLAAERHTSPDTVGIGPKVVDERSGQVLARVWNGSRIRPGVIAETTEVAFLVSSGALIDVDAFARFGMFRSDYFIDHVDQEWGLRVGLSGGRLVITPNVTMFHKLGDEPTLSRSGNVRYVHNSPTRDYYLTRNAIFFMRDLDLPLRRYPSMIRLLVDSSLRKVLGRSRSRDQRVAVLKGLTHGILNRRGKL</sequence>
<dbReference type="SUPFAM" id="SSF53448">
    <property type="entry name" value="Nucleotide-diphospho-sugar transferases"/>
    <property type="match status" value="1"/>
</dbReference>